<dbReference type="SUPFAM" id="SSF53474">
    <property type="entry name" value="alpha/beta-Hydrolases"/>
    <property type="match status" value="1"/>
</dbReference>
<sequence length="266" mass="29283">MSRHRRLGYTEHSHDGPPVLMIMGFGMRGDAWRRQSSVLAEHYRVVTFDHAGIGESDPVPTRRLTMSDLVTDTVSILDMLGWSEAHIVGISMGGMVAQNLALQHPDRVLSLALVATHAGGVKRGLPPLEGIKRFVLSNVGSQRMESLAKLLFPPEYLANHKETAIQSLREDFRDPPPPETRLAQLHAVSTHRAAPHLHKISAPTLVVKPEKDILIHPHCSDELVRLIPGAILETIPDAGHGIVRQTPDALNSILLEFLNSTRTEPS</sequence>
<dbReference type="RefSeq" id="WP_146961038.1">
    <property type="nucleotide sequence ID" value="NZ_CP042467.1"/>
</dbReference>
<dbReference type="Pfam" id="PF00561">
    <property type="entry name" value="Abhydrolase_1"/>
    <property type="match status" value="1"/>
</dbReference>
<evidence type="ECO:0000313" key="2">
    <source>
        <dbReference type="EMBL" id="QED28531.1"/>
    </source>
</evidence>
<reference evidence="2 3" key="1">
    <citation type="submission" date="2019-08" db="EMBL/GenBank/DDBJ databases">
        <authorList>
            <person name="Liang Q."/>
        </authorList>
    </citation>
    <scope>NUCLEOTIDE SEQUENCE [LARGE SCALE GENOMIC DNA]</scope>
    <source>
        <strain evidence="2 3">V1718</strain>
    </source>
</reference>
<dbReference type="Proteomes" id="UP000321595">
    <property type="component" value="Chromosome"/>
</dbReference>
<dbReference type="PANTHER" id="PTHR43433:SF5">
    <property type="entry name" value="AB HYDROLASE-1 DOMAIN-CONTAINING PROTEIN"/>
    <property type="match status" value="1"/>
</dbReference>
<dbReference type="PRINTS" id="PR00111">
    <property type="entry name" value="ABHYDROLASE"/>
</dbReference>
<name>A0A5B8XTC3_9DELT</name>
<dbReference type="Gene3D" id="3.40.50.1820">
    <property type="entry name" value="alpha/beta hydrolase"/>
    <property type="match status" value="1"/>
</dbReference>
<accession>A0A5B8XTC3</accession>
<dbReference type="KEGG" id="bbae:FRD01_15080"/>
<gene>
    <name evidence="2" type="ORF">FRD01_15080</name>
</gene>
<dbReference type="InterPro" id="IPR050471">
    <property type="entry name" value="AB_hydrolase"/>
</dbReference>
<protein>
    <submittedName>
        <fullName evidence="2">Alpha/beta hydrolase</fullName>
    </submittedName>
</protein>
<dbReference type="InterPro" id="IPR000073">
    <property type="entry name" value="AB_hydrolase_1"/>
</dbReference>
<proteinExistence type="predicted"/>
<dbReference type="OrthoDB" id="9805423at2"/>
<organism evidence="2 3">
    <name type="scientific">Microvenator marinus</name>
    <dbReference type="NCBI Taxonomy" id="2600177"/>
    <lineage>
        <taxon>Bacteria</taxon>
        <taxon>Deltaproteobacteria</taxon>
        <taxon>Bradymonadales</taxon>
        <taxon>Microvenatoraceae</taxon>
        <taxon>Microvenator</taxon>
    </lineage>
</organism>
<keyword evidence="2" id="KW-0378">Hydrolase</keyword>
<dbReference type="EMBL" id="CP042467">
    <property type="protein sequence ID" value="QED28531.1"/>
    <property type="molecule type" value="Genomic_DNA"/>
</dbReference>
<evidence type="ECO:0000313" key="3">
    <source>
        <dbReference type="Proteomes" id="UP000321595"/>
    </source>
</evidence>
<feature type="domain" description="AB hydrolase-1" evidence="1">
    <location>
        <begin position="17"/>
        <end position="241"/>
    </location>
</feature>
<keyword evidence="3" id="KW-1185">Reference proteome</keyword>
<dbReference type="AlphaFoldDB" id="A0A5B8XTC3"/>
<dbReference type="PANTHER" id="PTHR43433">
    <property type="entry name" value="HYDROLASE, ALPHA/BETA FOLD FAMILY PROTEIN"/>
    <property type="match status" value="1"/>
</dbReference>
<evidence type="ECO:0000259" key="1">
    <source>
        <dbReference type="Pfam" id="PF00561"/>
    </source>
</evidence>
<dbReference type="GO" id="GO:0016787">
    <property type="term" value="F:hydrolase activity"/>
    <property type="evidence" value="ECO:0007669"/>
    <property type="project" value="UniProtKB-KW"/>
</dbReference>
<dbReference type="InterPro" id="IPR029058">
    <property type="entry name" value="AB_hydrolase_fold"/>
</dbReference>